<reference evidence="3" key="1">
    <citation type="journal article" date="2019" name="Int. J. Syst. Evol. Microbiol.">
        <title>The Global Catalogue of Microorganisms (GCM) 10K type strain sequencing project: providing services to taxonomists for standard genome sequencing and annotation.</title>
        <authorList>
            <consortium name="The Broad Institute Genomics Platform"/>
            <consortium name="The Broad Institute Genome Sequencing Center for Infectious Disease"/>
            <person name="Wu L."/>
            <person name="Ma J."/>
        </authorList>
    </citation>
    <scope>NUCLEOTIDE SEQUENCE [LARGE SCALE GENOMIC DNA]</scope>
    <source>
        <strain evidence="3">JCM 11483</strain>
    </source>
</reference>
<name>A0ABP6RDQ6_9MICC</name>
<gene>
    <name evidence="2" type="ORF">GCM10020260_13790</name>
</gene>
<dbReference type="Proteomes" id="UP001501736">
    <property type="component" value="Unassembled WGS sequence"/>
</dbReference>
<evidence type="ECO:0000313" key="2">
    <source>
        <dbReference type="EMBL" id="GAA3284047.1"/>
    </source>
</evidence>
<accession>A0ABP6RDQ6</accession>
<protein>
    <submittedName>
        <fullName evidence="2">Uncharacterized protein</fullName>
    </submittedName>
</protein>
<sequence>MTRRKVWEYIRFPALSAESSRGGRRVGGAEWRAVFAPPGPNGYTLFLLCVSTPAGTRVEAAQLHGRMPPRAAGETTGPASSRSSPEKPDGALAKKQSPTRGVSHTIGRPAS</sequence>
<feature type="region of interest" description="Disordered" evidence="1">
    <location>
        <begin position="62"/>
        <end position="111"/>
    </location>
</feature>
<proteinExistence type="predicted"/>
<keyword evidence="3" id="KW-1185">Reference proteome</keyword>
<evidence type="ECO:0000313" key="3">
    <source>
        <dbReference type="Proteomes" id="UP001501736"/>
    </source>
</evidence>
<organism evidence="2 3">
    <name type="scientific">Nesterenkonia halobia</name>
    <dbReference type="NCBI Taxonomy" id="37922"/>
    <lineage>
        <taxon>Bacteria</taxon>
        <taxon>Bacillati</taxon>
        <taxon>Actinomycetota</taxon>
        <taxon>Actinomycetes</taxon>
        <taxon>Micrococcales</taxon>
        <taxon>Micrococcaceae</taxon>
        <taxon>Nesterenkonia</taxon>
    </lineage>
</organism>
<dbReference type="EMBL" id="BAAAYG010000005">
    <property type="protein sequence ID" value="GAA3284047.1"/>
    <property type="molecule type" value="Genomic_DNA"/>
</dbReference>
<evidence type="ECO:0000256" key="1">
    <source>
        <dbReference type="SAM" id="MobiDB-lite"/>
    </source>
</evidence>
<comment type="caution">
    <text evidence="2">The sequence shown here is derived from an EMBL/GenBank/DDBJ whole genome shotgun (WGS) entry which is preliminary data.</text>
</comment>